<feature type="transmembrane region" description="Helical" evidence="2">
    <location>
        <begin position="29"/>
        <end position="49"/>
    </location>
</feature>
<evidence type="ECO:0000256" key="2">
    <source>
        <dbReference type="SAM" id="Phobius"/>
    </source>
</evidence>
<sequence length="170" mass="19269">MTGPSGGKKRIVEVEVDSPLGGRMTMARGGLLVLCLLYLLFLVSPTAAITERGKQLGEEEEGLSRDVLSRNRGVRRPQDSVSGGGNEGPLRCKPINSWCWSNWDCCTTWCSWWCYCLDLYTWCYYDYECCSGWCDRYYGCIYPYARLGDRGPAKPSPEAMARKQMRKSDE</sequence>
<dbReference type="EMBL" id="JBJQOH010000006">
    <property type="protein sequence ID" value="KAL3685179.1"/>
    <property type="molecule type" value="Genomic_DNA"/>
</dbReference>
<feature type="region of interest" description="Disordered" evidence="1">
    <location>
        <begin position="60"/>
        <end position="86"/>
    </location>
</feature>
<dbReference type="Proteomes" id="UP001633002">
    <property type="component" value="Unassembled WGS sequence"/>
</dbReference>
<name>A0ABD3H4T4_9MARC</name>
<dbReference type="AlphaFoldDB" id="A0ABD3H4T4"/>
<comment type="caution">
    <text evidence="3">The sequence shown here is derived from an EMBL/GenBank/DDBJ whole genome shotgun (WGS) entry which is preliminary data.</text>
</comment>
<proteinExistence type="predicted"/>
<keyword evidence="2" id="KW-1133">Transmembrane helix</keyword>
<reference evidence="3 4" key="1">
    <citation type="submission" date="2024-09" db="EMBL/GenBank/DDBJ databases">
        <title>Chromosome-scale assembly of Riccia sorocarpa.</title>
        <authorList>
            <person name="Paukszto L."/>
        </authorList>
    </citation>
    <scope>NUCLEOTIDE SEQUENCE [LARGE SCALE GENOMIC DNA]</scope>
    <source>
        <strain evidence="3">LP-2024</strain>
        <tissue evidence="3">Aerial parts of the thallus</tissue>
    </source>
</reference>
<protein>
    <submittedName>
        <fullName evidence="3">Uncharacterized protein</fullName>
    </submittedName>
</protein>
<keyword evidence="4" id="KW-1185">Reference proteome</keyword>
<accession>A0ABD3H4T4</accession>
<evidence type="ECO:0000313" key="4">
    <source>
        <dbReference type="Proteomes" id="UP001633002"/>
    </source>
</evidence>
<evidence type="ECO:0000313" key="3">
    <source>
        <dbReference type="EMBL" id="KAL3685179.1"/>
    </source>
</evidence>
<organism evidence="3 4">
    <name type="scientific">Riccia sorocarpa</name>
    <dbReference type="NCBI Taxonomy" id="122646"/>
    <lineage>
        <taxon>Eukaryota</taxon>
        <taxon>Viridiplantae</taxon>
        <taxon>Streptophyta</taxon>
        <taxon>Embryophyta</taxon>
        <taxon>Marchantiophyta</taxon>
        <taxon>Marchantiopsida</taxon>
        <taxon>Marchantiidae</taxon>
        <taxon>Marchantiales</taxon>
        <taxon>Ricciaceae</taxon>
        <taxon>Riccia</taxon>
    </lineage>
</organism>
<keyword evidence="2" id="KW-0472">Membrane</keyword>
<feature type="compositionally biased region" description="Basic and acidic residues" evidence="1">
    <location>
        <begin position="60"/>
        <end position="69"/>
    </location>
</feature>
<gene>
    <name evidence="3" type="ORF">R1sor_003201</name>
</gene>
<evidence type="ECO:0000256" key="1">
    <source>
        <dbReference type="SAM" id="MobiDB-lite"/>
    </source>
</evidence>
<keyword evidence="2" id="KW-0812">Transmembrane</keyword>